<dbReference type="OrthoDB" id="34166at2"/>
<dbReference type="CDD" id="cd19366">
    <property type="entry name" value="TenA_C_BhTenA-like"/>
    <property type="match status" value="1"/>
</dbReference>
<comment type="similarity">
    <text evidence="2">Belongs to the TenA family.</text>
</comment>
<sequence length="243" mass="28284">MSFDRLSRAVSTPIARRFYEVAKDVWQQGYEQPFVQELGKGTLSKERFTFYMLQDYLYLNDYAKVHALAMTKSDDDRIIERMVQVQQAIVGERDQVHRSYIERYGITREQIAGATQSAFARAYTSNMLAIAYAKPLVDVLVAVLPCAWVYADYGTRLAKDFAADLAGNPYQDWVEMYASDDFWQSAVWLLDIIEDETKDLGGKHLKELDSIFRIGVEHEYMFWDSAYRLQRSWKTEWDGPSTR</sequence>
<dbReference type="Proteomes" id="UP000029050">
    <property type="component" value="Unassembled WGS sequence"/>
</dbReference>
<protein>
    <recommendedName>
        <fullName evidence="2">Aminopyrimidine aminohydrolase</fullName>
        <ecNumber evidence="2">3.5.99.2</ecNumber>
    </recommendedName>
</protein>
<dbReference type="GO" id="GO:0050334">
    <property type="term" value="F:thiaminase activity"/>
    <property type="evidence" value="ECO:0007669"/>
    <property type="project" value="UniProtKB-EC"/>
</dbReference>
<evidence type="ECO:0000256" key="2">
    <source>
        <dbReference type="RuleBase" id="RU363093"/>
    </source>
</evidence>
<organism evidence="4 5">
    <name type="scientific">Bifidobacterium psychraerophilum</name>
    <dbReference type="NCBI Taxonomy" id="218140"/>
    <lineage>
        <taxon>Bacteria</taxon>
        <taxon>Bacillati</taxon>
        <taxon>Actinomycetota</taxon>
        <taxon>Actinomycetes</taxon>
        <taxon>Bifidobacteriales</taxon>
        <taxon>Bifidobacteriaceae</taxon>
        <taxon>Bifidobacterium</taxon>
    </lineage>
</organism>
<name>A0A087CH09_9BIFI</name>
<comment type="catalytic activity">
    <reaction evidence="2">
        <text>thiamine + H2O = 5-(2-hydroxyethyl)-4-methylthiazole + 4-amino-5-hydroxymethyl-2-methylpyrimidine + H(+)</text>
        <dbReference type="Rhea" id="RHEA:17509"/>
        <dbReference type="ChEBI" id="CHEBI:15377"/>
        <dbReference type="ChEBI" id="CHEBI:15378"/>
        <dbReference type="ChEBI" id="CHEBI:16892"/>
        <dbReference type="ChEBI" id="CHEBI:17957"/>
        <dbReference type="ChEBI" id="CHEBI:18385"/>
        <dbReference type="EC" id="3.5.99.2"/>
    </reaction>
</comment>
<evidence type="ECO:0000256" key="1">
    <source>
        <dbReference type="ARBA" id="ARBA00004948"/>
    </source>
</evidence>
<reference evidence="4 5" key="1">
    <citation type="submission" date="2014-03" db="EMBL/GenBank/DDBJ databases">
        <title>Genomics of Bifidobacteria.</title>
        <authorList>
            <person name="Ventura M."/>
            <person name="Milani C."/>
            <person name="Lugli G.A."/>
        </authorList>
    </citation>
    <scope>NUCLEOTIDE SEQUENCE [LARGE SCALE GENOMIC DNA]</scope>
    <source>
        <strain evidence="4 5">LMG 21775</strain>
    </source>
</reference>
<dbReference type="AlphaFoldDB" id="A0A087CH09"/>
<accession>A0A087CH09</accession>
<dbReference type="PANTHER" id="PTHR43198">
    <property type="entry name" value="BIFUNCTIONAL TH2 PROTEIN"/>
    <property type="match status" value="1"/>
</dbReference>
<dbReference type="InterPro" id="IPR050967">
    <property type="entry name" value="Thiamine_Salvage_TenA"/>
</dbReference>
<evidence type="ECO:0000313" key="4">
    <source>
        <dbReference type="EMBL" id="KFI82559.1"/>
    </source>
</evidence>
<keyword evidence="2 4" id="KW-0378">Hydrolase</keyword>
<feature type="domain" description="Thiaminase-2/PQQC" evidence="3">
    <location>
        <begin position="23"/>
        <end position="228"/>
    </location>
</feature>
<dbReference type="InterPro" id="IPR004305">
    <property type="entry name" value="Thiaminase-2/PQQC"/>
</dbReference>
<dbReference type="eggNOG" id="COG0819">
    <property type="taxonomic scope" value="Bacteria"/>
</dbReference>
<dbReference type="GO" id="GO:0005829">
    <property type="term" value="C:cytosol"/>
    <property type="evidence" value="ECO:0007669"/>
    <property type="project" value="TreeGrafter"/>
</dbReference>
<dbReference type="InterPro" id="IPR027574">
    <property type="entry name" value="Thiaminase_II"/>
</dbReference>
<dbReference type="Pfam" id="PF03070">
    <property type="entry name" value="TENA_THI-4"/>
    <property type="match status" value="1"/>
</dbReference>
<comment type="caution">
    <text evidence="4">The sequence shown here is derived from an EMBL/GenBank/DDBJ whole genome shotgun (WGS) entry which is preliminary data.</text>
</comment>
<keyword evidence="2" id="KW-0784">Thiamine biosynthesis</keyword>
<comment type="function">
    <text evidence="2">Catalyzes an amino-pyrimidine hydrolysis reaction at the C5' of the pyrimidine moiety of thiamine compounds, a reaction that is part of a thiamine salvage pathway.</text>
</comment>
<dbReference type="GO" id="GO:0009228">
    <property type="term" value="P:thiamine biosynthetic process"/>
    <property type="evidence" value="ECO:0007669"/>
    <property type="project" value="UniProtKB-KW"/>
</dbReference>
<comment type="catalytic activity">
    <reaction evidence="2">
        <text>4-amino-5-aminomethyl-2-methylpyrimidine + H2O = 4-amino-5-hydroxymethyl-2-methylpyrimidine + NH4(+)</text>
        <dbReference type="Rhea" id="RHEA:31799"/>
        <dbReference type="ChEBI" id="CHEBI:15377"/>
        <dbReference type="ChEBI" id="CHEBI:16892"/>
        <dbReference type="ChEBI" id="CHEBI:28938"/>
        <dbReference type="ChEBI" id="CHEBI:63416"/>
        <dbReference type="EC" id="3.5.99.2"/>
    </reaction>
</comment>
<gene>
    <name evidence="4" type="ORF">BPSY_1409</name>
</gene>
<dbReference type="GO" id="GO:0009229">
    <property type="term" value="P:thiamine diphosphate biosynthetic process"/>
    <property type="evidence" value="ECO:0007669"/>
    <property type="project" value="UniProtKB-UniPathway"/>
</dbReference>
<dbReference type="SUPFAM" id="SSF48613">
    <property type="entry name" value="Heme oxygenase-like"/>
    <property type="match status" value="1"/>
</dbReference>
<dbReference type="InterPro" id="IPR016084">
    <property type="entry name" value="Haem_Oase-like_multi-hlx"/>
</dbReference>
<keyword evidence="5" id="KW-1185">Reference proteome</keyword>
<dbReference type="UniPathway" id="UPA00060"/>
<dbReference type="PANTHER" id="PTHR43198:SF2">
    <property type="entry name" value="SI:CH1073-67J19.1-RELATED"/>
    <property type="match status" value="1"/>
</dbReference>
<dbReference type="Gene3D" id="1.20.910.10">
    <property type="entry name" value="Heme oxygenase-like"/>
    <property type="match status" value="1"/>
</dbReference>
<dbReference type="EC" id="3.5.99.2" evidence="2"/>
<dbReference type="NCBIfam" id="TIGR04306">
    <property type="entry name" value="salvage_TenA"/>
    <property type="match status" value="1"/>
</dbReference>
<evidence type="ECO:0000259" key="3">
    <source>
        <dbReference type="Pfam" id="PF03070"/>
    </source>
</evidence>
<proteinExistence type="inferred from homology"/>
<dbReference type="STRING" id="218140.BPSY_1409"/>
<evidence type="ECO:0000313" key="5">
    <source>
        <dbReference type="Proteomes" id="UP000029050"/>
    </source>
</evidence>
<comment type="pathway">
    <text evidence="1 2">Cofactor biosynthesis; thiamine diphosphate biosynthesis.</text>
</comment>
<dbReference type="EMBL" id="JGZI01000009">
    <property type="protein sequence ID" value="KFI82559.1"/>
    <property type="molecule type" value="Genomic_DNA"/>
</dbReference>